<evidence type="ECO:0000259" key="3">
    <source>
        <dbReference type="PROSITE" id="PS50893"/>
    </source>
</evidence>
<protein>
    <submittedName>
        <fullName evidence="4">ABC transporter</fullName>
    </submittedName>
</protein>
<evidence type="ECO:0000313" key="4">
    <source>
        <dbReference type="EMBL" id="GAN79635.1"/>
    </source>
</evidence>
<dbReference type="InterPro" id="IPR003593">
    <property type="entry name" value="AAA+_ATPase"/>
</dbReference>
<dbReference type="SUPFAM" id="SSF52540">
    <property type="entry name" value="P-loop containing nucleoside triphosphate hydrolases"/>
    <property type="match status" value="1"/>
</dbReference>
<dbReference type="EMBL" id="BANC01000025">
    <property type="protein sequence ID" value="GAN79635.1"/>
    <property type="molecule type" value="Genomic_DNA"/>
</dbReference>
<dbReference type="SMART" id="SM00382">
    <property type="entry name" value="AAA"/>
    <property type="match status" value="1"/>
</dbReference>
<accession>A0A0D6PD17</accession>
<organism evidence="4 5">
    <name type="scientific">Acidocella aminolytica 101 = DSM 11237</name>
    <dbReference type="NCBI Taxonomy" id="1120923"/>
    <lineage>
        <taxon>Bacteria</taxon>
        <taxon>Pseudomonadati</taxon>
        <taxon>Pseudomonadota</taxon>
        <taxon>Alphaproteobacteria</taxon>
        <taxon>Acetobacterales</taxon>
        <taxon>Acidocellaceae</taxon>
        <taxon>Acidocella</taxon>
    </lineage>
</organism>
<dbReference type="Proteomes" id="UP000032668">
    <property type="component" value="Unassembled WGS sequence"/>
</dbReference>
<sequence length="199" mass="21592">MLLDVSGLTGLPGGPYHFTLAAGECVVISGASGIGKSLLLRMVADLDENHGDVSLHGVSRASMPAPHWRRQVIYNPAEPGWWAEQVRPHMRPAEAALALLPRLGLQEKLLDAPVSQLSTGERQRMALIRAVIREPRVLLLDEPSSALDEASTLRMEALLAQLTTTGMGLVVVTHNEAQARRIAHRRYVMTSGCLAEIIV</sequence>
<dbReference type="OrthoDB" id="9802264at2"/>
<dbReference type="InterPro" id="IPR027417">
    <property type="entry name" value="P-loop_NTPase"/>
</dbReference>
<gene>
    <name evidence="4" type="ORF">Aam_025_023</name>
</gene>
<comment type="caution">
    <text evidence="4">The sequence shown here is derived from an EMBL/GenBank/DDBJ whole genome shotgun (WGS) entry which is preliminary data.</text>
</comment>
<dbReference type="Pfam" id="PF00005">
    <property type="entry name" value="ABC_tran"/>
    <property type="match status" value="1"/>
</dbReference>
<dbReference type="RefSeq" id="WP_048878077.1">
    <property type="nucleotide sequence ID" value="NZ_BANC01000025.1"/>
</dbReference>
<dbReference type="GO" id="GO:0005524">
    <property type="term" value="F:ATP binding"/>
    <property type="evidence" value="ECO:0007669"/>
    <property type="project" value="UniProtKB-KW"/>
</dbReference>
<dbReference type="GO" id="GO:0016887">
    <property type="term" value="F:ATP hydrolysis activity"/>
    <property type="evidence" value="ECO:0007669"/>
    <property type="project" value="InterPro"/>
</dbReference>
<keyword evidence="1" id="KW-0547">Nucleotide-binding</keyword>
<dbReference type="STRING" id="1120923.SAMN02746095_01989"/>
<dbReference type="InterPro" id="IPR003439">
    <property type="entry name" value="ABC_transporter-like_ATP-bd"/>
</dbReference>
<reference evidence="4 5" key="1">
    <citation type="submission" date="2012-11" db="EMBL/GenBank/DDBJ databases">
        <title>Whole genome sequence of Acidocella aminolytica 101 = DSM 11237.</title>
        <authorList>
            <person name="Azuma Y."/>
            <person name="Higashiura N."/>
            <person name="Hirakawa H."/>
            <person name="Matsushita K."/>
        </authorList>
    </citation>
    <scope>NUCLEOTIDE SEQUENCE [LARGE SCALE GENOMIC DNA]</scope>
    <source>
        <strain evidence="5">101 / DSM 11237</strain>
    </source>
</reference>
<evidence type="ECO:0000256" key="1">
    <source>
        <dbReference type="ARBA" id="ARBA00022741"/>
    </source>
</evidence>
<keyword evidence="5" id="KW-1185">Reference proteome</keyword>
<dbReference type="PANTHER" id="PTHR43119:SF1">
    <property type="entry name" value="ABC TRANSPORTER DOMAIN-CONTAINING PROTEIN"/>
    <property type="match status" value="1"/>
</dbReference>
<name>A0A0D6PD17_9PROT</name>
<evidence type="ECO:0000313" key="5">
    <source>
        <dbReference type="Proteomes" id="UP000032668"/>
    </source>
</evidence>
<dbReference type="PROSITE" id="PS50893">
    <property type="entry name" value="ABC_TRANSPORTER_2"/>
    <property type="match status" value="1"/>
</dbReference>
<feature type="domain" description="ABC transporter" evidence="3">
    <location>
        <begin position="3"/>
        <end position="199"/>
    </location>
</feature>
<proteinExistence type="predicted"/>
<evidence type="ECO:0000256" key="2">
    <source>
        <dbReference type="ARBA" id="ARBA00022840"/>
    </source>
</evidence>
<dbReference type="AlphaFoldDB" id="A0A0D6PD17"/>
<dbReference type="Gene3D" id="3.40.50.300">
    <property type="entry name" value="P-loop containing nucleotide triphosphate hydrolases"/>
    <property type="match status" value="1"/>
</dbReference>
<dbReference type="PANTHER" id="PTHR43119">
    <property type="entry name" value="ABC TRANSPORT PROTEIN ATP-BINDING COMPONENT-RELATED"/>
    <property type="match status" value="1"/>
</dbReference>
<keyword evidence="2" id="KW-0067">ATP-binding</keyword>